<dbReference type="EMBL" id="CP026652">
    <property type="protein sequence ID" value="AVH57262.1"/>
    <property type="molecule type" value="Genomic_DNA"/>
</dbReference>
<name>A0ABN5I323_9ACTN</name>
<evidence type="ECO:0000313" key="2">
    <source>
        <dbReference type="EMBL" id="AVH57262.1"/>
    </source>
</evidence>
<protein>
    <submittedName>
        <fullName evidence="2">Uncharacterized protein</fullName>
    </submittedName>
</protein>
<sequence>MLWPPARNGTGGGPFRVGPQIGFAPAAPYLGAAAPSPPHRPERPRPQTPDGLKGFAGRAKSFRRTG</sequence>
<feature type="region of interest" description="Disordered" evidence="1">
    <location>
        <begin position="1"/>
        <end position="20"/>
    </location>
</feature>
<keyword evidence="3" id="KW-1185">Reference proteome</keyword>
<gene>
    <name evidence="2" type="ORF">C4B68_17425</name>
</gene>
<evidence type="ECO:0000256" key="1">
    <source>
        <dbReference type="SAM" id="MobiDB-lite"/>
    </source>
</evidence>
<organism evidence="2 3">
    <name type="scientific">Streptomyces dengpaensis</name>
    <dbReference type="NCBI Taxonomy" id="2049881"/>
    <lineage>
        <taxon>Bacteria</taxon>
        <taxon>Bacillati</taxon>
        <taxon>Actinomycetota</taxon>
        <taxon>Actinomycetes</taxon>
        <taxon>Kitasatosporales</taxon>
        <taxon>Streptomycetaceae</taxon>
        <taxon>Streptomyces</taxon>
    </lineage>
</organism>
<reference evidence="2 3" key="1">
    <citation type="submission" date="2018-02" db="EMBL/GenBank/DDBJ databases">
        <title>Complete genome sequence of Streptomyces dengpaensis, the producer of angucyclines.</title>
        <authorList>
            <person name="Yumei L."/>
        </authorList>
    </citation>
    <scope>NUCLEOTIDE SEQUENCE [LARGE SCALE GENOMIC DNA]</scope>
    <source>
        <strain evidence="2 3">XZHG99</strain>
    </source>
</reference>
<evidence type="ECO:0000313" key="3">
    <source>
        <dbReference type="Proteomes" id="UP000238413"/>
    </source>
</evidence>
<accession>A0ABN5I323</accession>
<feature type="region of interest" description="Disordered" evidence="1">
    <location>
        <begin position="27"/>
        <end position="66"/>
    </location>
</feature>
<dbReference type="Proteomes" id="UP000238413">
    <property type="component" value="Chromosome"/>
</dbReference>
<proteinExistence type="predicted"/>